<dbReference type="SUPFAM" id="SSF55874">
    <property type="entry name" value="ATPase domain of HSP90 chaperone/DNA topoisomerase II/histidine kinase"/>
    <property type="match status" value="1"/>
</dbReference>
<keyword evidence="4 10" id="KW-0547">Nucleotide-binding</keyword>
<keyword evidence="5 10" id="KW-0067">ATP-binding</keyword>
<accession>A0A0H4J0V8</accession>
<evidence type="ECO:0000256" key="1">
    <source>
        <dbReference type="ARBA" id="ARBA00004496"/>
    </source>
</evidence>
<proteinExistence type="inferred from homology"/>
<dbReference type="PIRSF" id="PIRSF002583">
    <property type="entry name" value="Hsp90"/>
    <property type="match status" value="1"/>
</dbReference>
<dbReference type="PANTHER" id="PTHR11528">
    <property type="entry name" value="HEAT SHOCK PROTEIN 90 FAMILY MEMBER"/>
    <property type="match status" value="1"/>
</dbReference>
<dbReference type="GO" id="GO:0016887">
    <property type="term" value="F:ATP hydrolysis activity"/>
    <property type="evidence" value="ECO:0007669"/>
    <property type="project" value="InterPro"/>
</dbReference>
<dbReference type="Proteomes" id="UP000066549">
    <property type="component" value="Chromosome"/>
</dbReference>
<feature type="binding site" evidence="11">
    <location>
        <position position="172"/>
    </location>
    <ligand>
        <name>ATP</name>
        <dbReference type="ChEBI" id="CHEBI:30616"/>
    </ligand>
</feature>
<dbReference type="GO" id="GO:0005524">
    <property type="term" value="F:ATP binding"/>
    <property type="evidence" value="ECO:0007669"/>
    <property type="project" value="UniProtKB-UniRule"/>
</dbReference>
<dbReference type="Gene3D" id="3.40.50.11260">
    <property type="match status" value="1"/>
</dbReference>
<evidence type="ECO:0000256" key="2">
    <source>
        <dbReference type="ARBA" id="ARBA00008239"/>
    </source>
</evidence>
<comment type="similarity">
    <text evidence="2 10">Belongs to the heat shock protein 90 family.</text>
</comment>
<dbReference type="FunFam" id="3.40.50.11260:FF:000005">
    <property type="entry name" value="Heat shock protein 90"/>
    <property type="match status" value="1"/>
</dbReference>
<dbReference type="OrthoDB" id="9802640at2"/>
<evidence type="ECO:0000256" key="7">
    <source>
        <dbReference type="ARBA" id="ARBA00023186"/>
    </source>
</evidence>
<comment type="subcellular location">
    <subcellularLocation>
        <location evidence="1 10">Cytoplasm</location>
    </subcellularLocation>
</comment>
<dbReference type="FunFam" id="3.30.565.10:FF:000009">
    <property type="entry name" value="Molecular chaperone HtpG"/>
    <property type="match status" value="1"/>
</dbReference>
<feature type="binding site" evidence="11">
    <location>
        <position position="336"/>
    </location>
    <ligand>
        <name>ATP</name>
        <dbReference type="ChEBI" id="CHEBI:30616"/>
    </ligand>
</feature>
<organism evidence="13 14">
    <name type="scientific">Methylophilales bacterium MBRS-H7</name>
    <dbReference type="NCBI Taxonomy" id="1623450"/>
    <lineage>
        <taxon>Bacteria</taxon>
        <taxon>Pseudomonadati</taxon>
        <taxon>Pseudomonadota</taxon>
        <taxon>Betaproteobacteria</taxon>
        <taxon>Nitrosomonadales</taxon>
        <taxon>OM43 clade</taxon>
    </lineage>
</organism>
<evidence type="ECO:0000256" key="5">
    <source>
        <dbReference type="ARBA" id="ARBA00022840"/>
    </source>
</evidence>
<dbReference type="GO" id="GO:0140662">
    <property type="term" value="F:ATP-dependent protein folding chaperone"/>
    <property type="evidence" value="ECO:0007669"/>
    <property type="project" value="InterPro"/>
</dbReference>
<feature type="binding site" evidence="11">
    <location>
        <position position="38"/>
    </location>
    <ligand>
        <name>ATP</name>
        <dbReference type="ChEBI" id="CHEBI:30616"/>
    </ligand>
</feature>
<dbReference type="AlphaFoldDB" id="A0A0H4J0V8"/>
<dbReference type="SMART" id="SM00387">
    <property type="entry name" value="HATPase_c"/>
    <property type="match status" value="1"/>
</dbReference>
<dbReference type="InterPro" id="IPR003594">
    <property type="entry name" value="HATPase_dom"/>
</dbReference>
<dbReference type="SUPFAM" id="SSF54211">
    <property type="entry name" value="Ribosomal protein S5 domain 2-like"/>
    <property type="match status" value="1"/>
</dbReference>
<evidence type="ECO:0000256" key="3">
    <source>
        <dbReference type="ARBA" id="ARBA00022490"/>
    </source>
</evidence>
<evidence type="ECO:0000256" key="9">
    <source>
        <dbReference type="ARBA" id="ARBA00070675"/>
    </source>
</evidence>
<feature type="region of interest" description="A; substrate-binding" evidence="10">
    <location>
        <begin position="1"/>
        <end position="336"/>
    </location>
</feature>
<feature type="binding site" evidence="11">
    <location>
        <position position="85"/>
    </location>
    <ligand>
        <name>ATP</name>
        <dbReference type="ChEBI" id="CHEBI:30616"/>
    </ligand>
</feature>
<comment type="caution">
    <text evidence="10">Lacks conserved residue(s) required for the propagation of feature annotation.</text>
</comment>
<dbReference type="PRINTS" id="PR00775">
    <property type="entry name" value="HEATSHOCK90"/>
</dbReference>
<dbReference type="PATRIC" id="fig|1623450.3.peg.229"/>
<dbReference type="Gene3D" id="3.30.565.10">
    <property type="entry name" value="Histidine kinase-like ATPase, C-terminal domain"/>
    <property type="match status" value="1"/>
</dbReference>
<dbReference type="InterPro" id="IPR001404">
    <property type="entry name" value="Hsp90_fam"/>
</dbReference>
<reference evidence="13 14" key="1">
    <citation type="submission" date="2015-03" db="EMBL/GenBank/DDBJ databases">
        <title>Comparative analysis of the OM43 clade including a novel species from Red Sea uncovers genomic and metabolic diversity among marine methylotrophs.</title>
        <authorList>
            <person name="Jimenez-Infante F."/>
            <person name="Ngugi D.K."/>
            <person name="Vinu M."/>
            <person name="Alam I."/>
            <person name="Kamau A."/>
            <person name="Blom J."/>
            <person name="Bajic V.B."/>
            <person name="Stingl U."/>
        </authorList>
    </citation>
    <scope>NUCLEOTIDE SEQUENCE [LARGE SCALE GENOMIC DNA]</scope>
    <source>
        <strain evidence="13 14">MBRSH7</strain>
    </source>
</reference>
<dbReference type="Gene3D" id="3.30.230.80">
    <property type="match status" value="1"/>
</dbReference>
<comment type="subunit">
    <text evidence="10">Homodimer.</text>
</comment>
<feature type="domain" description="Histidine kinase/HSP90-like ATPase" evidence="12">
    <location>
        <begin position="27"/>
        <end position="182"/>
    </location>
</feature>
<dbReference type="SUPFAM" id="SSF110942">
    <property type="entry name" value="HSP90 C-terminal domain"/>
    <property type="match status" value="1"/>
</dbReference>
<keyword evidence="14" id="KW-1185">Reference proteome</keyword>
<evidence type="ECO:0000256" key="11">
    <source>
        <dbReference type="PIRSR" id="PIRSR002583-1"/>
    </source>
</evidence>
<dbReference type="InterPro" id="IPR036890">
    <property type="entry name" value="HATPase_C_sf"/>
</dbReference>
<dbReference type="Pfam" id="PF13589">
    <property type="entry name" value="HATPase_c_3"/>
    <property type="match status" value="1"/>
</dbReference>
<keyword evidence="7 10" id="KW-0143">Chaperone</keyword>
<name>A0A0H4J0V8_9PROT</name>
<dbReference type="InterPro" id="IPR020568">
    <property type="entry name" value="Ribosomal_Su5_D2-typ_SF"/>
</dbReference>
<evidence type="ECO:0000313" key="13">
    <source>
        <dbReference type="EMBL" id="AKO65403.1"/>
    </source>
</evidence>
<comment type="function">
    <text evidence="8 10">Molecular chaperone. Has ATPase activity.</text>
</comment>
<dbReference type="InterPro" id="IPR020575">
    <property type="entry name" value="Hsp90_N"/>
</dbReference>
<dbReference type="HAMAP" id="MF_00505">
    <property type="entry name" value="HSP90"/>
    <property type="match status" value="1"/>
</dbReference>
<dbReference type="GO" id="GO:0005737">
    <property type="term" value="C:cytoplasm"/>
    <property type="evidence" value="ECO:0007669"/>
    <property type="project" value="UniProtKB-SubCell"/>
</dbReference>
<feature type="binding site" evidence="11">
    <location>
        <begin position="122"/>
        <end position="127"/>
    </location>
    <ligand>
        <name>ATP</name>
        <dbReference type="ChEBI" id="CHEBI:30616"/>
    </ligand>
</feature>
<dbReference type="EMBL" id="CP011002">
    <property type="protein sequence ID" value="AKO65403.1"/>
    <property type="molecule type" value="Genomic_DNA"/>
</dbReference>
<dbReference type="FunFam" id="3.30.230.80:FF:000002">
    <property type="entry name" value="Molecular chaperone HtpG"/>
    <property type="match status" value="1"/>
</dbReference>
<dbReference type="GO" id="GO:0051082">
    <property type="term" value="F:unfolded protein binding"/>
    <property type="evidence" value="ECO:0007669"/>
    <property type="project" value="UniProtKB-UniRule"/>
</dbReference>
<dbReference type="InterPro" id="IPR037196">
    <property type="entry name" value="HSP90_C"/>
</dbReference>
<dbReference type="Pfam" id="PF00183">
    <property type="entry name" value="HSP90"/>
    <property type="match status" value="1"/>
</dbReference>
<evidence type="ECO:0000259" key="12">
    <source>
        <dbReference type="SMART" id="SM00387"/>
    </source>
</evidence>
<dbReference type="NCBIfam" id="NF003555">
    <property type="entry name" value="PRK05218.1"/>
    <property type="match status" value="1"/>
</dbReference>
<evidence type="ECO:0000256" key="10">
    <source>
        <dbReference type="HAMAP-Rule" id="MF_00505"/>
    </source>
</evidence>
<gene>
    <name evidence="10" type="primary">htpG</name>
    <name evidence="13" type="ORF">VI33_01155</name>
</gene>
<feature type="binding site" evidence="11">
    <location>
        <position position="93"/>
    </location>
    <ligand>
        <name>ATP</name>
        <dbReference type="ChEBI" id="CHEBI:30616"/>
    </ligand>
</feature>
<evidence type="ECO:0000256" key="4">
    <source>
        <dbReference type="ARBA" id="ARBA00022741"/>
    </source>
</evidence>
<evidence type="ECO:0000256" key="8">
    <source>
        <dbReference type="ARBA" id="ARBA00058590"/>
    </source>
</evidence>
<feature type="region of interest" description="C" evidence="10">
    <location>
        <begin position="552"/>
        <end position="622"/>
    </location>
</feature>
<dbReference type="Gene3D" id="1.20.120.790">
    <property type="entry name" value="Heat shock protein 90, C-terminal domain"/>
    <property type="match status" value="1"/>
</dbReference>
<keyword evidence="6 10" id="KW-0346">Stress response</keyword>
<protein>
    <recommendedName>
        <fullName evidence="9 10">Chaperone protein HtpG</fullName>
    </recommendedName>
    <alternativeName>
        <fullName evidence="10">Heat shock protein HtpG</fullName>
    </alternativeName>
    <alternativeName>
        <fullName evidence="10">High temperature protein G</fullName>
    </alternativeName>
</protein>
<dbReference type="CDD" id="cd16927">
    <property type="entry name" value="HATPase_Hsp90-like"/>
    <property type="match status" value="1"/>
</dbReference>
<feature type="binding site" evidence="11">
    <location>
        <position position="34"/>
    </location>
    <ligand>
        <name>ATP</name>
        <dbReference type="ChEBI" id="CHEBI:30616"/>
    </ligand>
</feature>
<sequence length="622" mass="70828">MAKSEKLNFQTEVKQLLNLMIHSLYSNKEIAIRELISNASDATDKLRFEALDNDKLYEGDSDLKVVVDFDSKANTLTITDNGIGMDRDDLVNNLGTIARSGTKEFLANMSGDNKKDANLIGQFGVGFYSSFIIAKEVTVQTRKAGNSQAYSWSSQADGEFTIKEIEKESRGTSVVLKLKDDEKEFTDAWRLQSIIRKYSDHISIPIQMYKADMKKDELVKLEELETINNTNAIWTRAKSEIKQKEYEEFYKSLSYDSEEPLAYYHNRVEGKTEYTSLLYLPKKAPFDLYDRENNNSIKLYVRKVFVMDANEKLIPQYLRFVKGVIDSQDLSLNVSREILQDSPLVDSIKSGVTKRVLSSLQTMSEKEPEKYQSFWNEFGKVLKEGPAEDFANKESIAKLLRFASSNTDEQLVSFESYIKNMPKEQESIYYITADSHQAAKNSPHLEIFKQKNIEVLLLSDRVDEWLVSSLNEFDGKKLQSIAKGDLDLGKLDTEEQKAEKEKIEKESKNIVEKIKKSLGDKVKEVKVTHRLTNSPACLVVGEHDISGNLERILKAAGQSTPENKPILEVNPNHELIKKLENIEENQLFNDYSSVILDQAILAEGGQLDDPIGYVNKVNKFLI</sequence>
<feature type="binding site" evidence="11">
    <location>
        <begin position="100"/>
        <end position="101"/>
    </location>
    <ligand>
        <name>ATP</name>
        <dbReference type="ChEBI" id="CHEBI:30616"/>
    </ligand>
</feature>
<evidence type="ECO:0000256" key="6">
    <source>
        <dbReference type="ARBA" id="ARBA00023016"/>
    </source>
</evidence>
<feature type="binding site" evidence="11">
    <location>
        <position position="80"/>
    </location>
    <ligand>
        <name>ATP</name>
        <dbReference type="ChEBI" id="CHEBI:30616"/>
    </ligand>
</feature>
<evidence type="ECO:0000313" key="14">
    <source>
        <dbReference type="Proteomes" id="UP000066549"/>
    </source>
</evidence>
<keyword evidence="3 10" id="KW-0963">Cytoplasm</keyword>